<comment type="caution">
    <text evidence="1">The sequence shown here is derived from an EMBL/GenBank/DDBJ whole genome shotgun (WGS) entry which is preliminary data.</text>
</comment>
<name>A0A5D0WPA9_9FIRM</name>
<reference evidence="1 2" key="1">
    <citation type="submission" date="2019-08" db="EMBL/GenBank/DDBJ databases">
        <title>Isolation and enrichment of carboxydotrophic bacteria from anaerobic sludge for the production of bio-based chemicals from syngas.</title>
        <authorList>
            <person name="Antares A.L."/>
            <person name="Moreira J."/>
            <person name="Diender M."/>
            <person name="Parshina S.N."/>
            <person name="Stams A.J.M."/>
            <person name="Alves M."/>
            <person name="Alves J.I."/>
            <person name="Sousa D.Z."/>
        </authorList>
    </citation>
    <scope>NUCLEOTIDE SEQUENCE [LARGE SCALE GENOMIC DNA]</scope>
    <source>
        <strain evidence="1 2">JM</strain>
    </source>
</reference>
<dbReference type="RefSeq" id="WP_148637497.1">
    <property type="nucleotide sequence ID" value="NZ_VSLA01000013.1"/>
</dbReference>
<evidence type="ECO:0000313" key="2">
    <source>
        <dbReference type="Proteomes" id="UP000322619"/>
    </source>
</evidence>
<evidence type="ECO:0000313" key="1">
    <source>
        <dbReference type="EMBL" id="TYC85954.1"/>
    </source>
</evidence>
<protein>
    <recommendedName>
        <fullName evidence="3">Radical SAM protein</fullName>
    </recommendedName>
</protein>
<dbReference type="Proteomes" id="UP000322619">
    <property type="component" value="Unassembled WGS sequence"/>
</dbReference>
<sequence>MEKNKIKSFVEKNSNRIRLQDNIPLKYPLSLTVEPTNKCNYQCRFCPNGDKEHLKLIDRTAGDMPMDLYRKLIDDIVETGAHIKSLSKAQY</sequence>
<gene>
    <name evidence="1" type="ORF">FXB42_08825</name>
</gene>
<dbReference type="EMBL" id="VSLA01000013">
    <property type="protein sequence ID" value="TYC85954.1"/>
    <property type="molecule type" value="Genomic_DNA"/>
</dbReference>
<dbReference type="AlphaFoldDB" id="A0A5D0WPA9"/>
<accession>A0A5D0WPA9</accession>
<dbReference type="InterPro" id="IPR013785">
    <property type="entry name" value="Aldolase_TIM"/>
</dbReference>
<dbReference type="Gene3D" id="3.20.20.70">
    <property type="entry name" value="Aldolase class I"/>
    <property type="match status" value="1"/>
</dbReference>
<proteinExistence type="predicted"/>
<dbReference type="InterPro" id="IPR058240">
    <property type="entry name" value="rSAM_sf"/>
</dbReference>
<organism evidence="1 2">
    <name type="scientific">Acetobacterium wieringae</name>
    <dbReference type="NCBI Taxonomy" id="52694"/>
    <lineage>
        <taxon>Bacteria</taxon>
        <taxon>Bacillati</taxon>
        <taxon>Bacillota</taxon>
        <taxon>Clostridia</taxon>
        <taxon>Eubacteriales</taxon>
        <taxon>Eubacteriaceae</taxon>
        <taxon>Acetobacterium</taxon>
    </lineage>
</organism>
<dbReference type="SUPFAM" id="SSF102114">
    <property type="entry name" value="Radical SAM enzymes"/>
    <property type="match status" value="1"/>
</dbReference>
<evidence type="ECO:0008006" key="3">
    <source>
        <dbReference type="Google" id="ProtNLM"/>
    </source>
</evidence>